<feature type="non-terminal residue" evidence="4">
    <location>
        <position position="1"/>
    </location>
</feature>
<dbReference type="SUPFAM" id="SSF49313">
    <property type="entry name" value="Cadherin-like"/>
    <property type="match status" value="2"/>
</dbReference>
<dbReference type="RefSeq" id="WP_346053392.1">
    <property type="nucleotide sequence ID" value="NZ_JAYGII010000064.1"/>
</dbReference>
<dbReference type="InterPro" id="IPR013783">
    <property type="entry name" value="Ig-like_fold"/>
</dbReference>
<keyword evidence="1" id="KW-0732">Signal</keyword>
<dbReference type="InterPro" id="IPR015919">
    <property type="entry name" value="Cadherin-like_sf"/>
</dbReference>
<dbReference type="SUPFAM" id="SSF69318">
    <property type="entry name" value="Integrin alpha N-terminal domain"/>
    <property type="match status" value="2"/>
</dbReference>
<evidence type="ECO:0000256" key="2">
    <source>
        <dbReference type="SAM" id="MobiDB-lite"/>
    </source>
</evidence>
<dbReference type="InterPro" id="IPR028994">
    <property type="entry name" value="Integrin_alpha_N"/>
</dbReference>
<evidence type="ECO:0000313" key="4">
    <source>
        <dbReference type="EMBL" id="MEA5446830.1"/>
    </source>
</evidence>
<dbReference type="AlphaFoldDB" id="A0AAP6JGX2"/>
<keyword evidence="5" id="KW-1185">Reference proteome</keyword>
<gene>
    <name evidence="4" type="ORF">VCB98_13465</name>
</gene>
<dbReference type="Proteomes" id="UP001302316">
    <property type="component" value="Unassembled WGS sequence"/>
</dbReference>
<dbReference type="Pfam" id="PF01345">
    <property type="entry name" value="DUF11"/>
    <property type="match status" value="1"/>
</dbReference>
<dbReference type="PANTHER" id="PTHR46580">
    <property type="entry name" value="SENSOR KINASE-RELATED"/>
    <property type="match status" value="1"/>
</dbReference>
<feature type="domain" description="DUF11" evidence="3">
    <location>
        <begin position="696"/>
        <end position="794"/>
    </location>
</feature>
<dbReference type="EMBL" id="JAYGII010000064">
    <property type="protein sequence ID" value="MEA5446830.1"/>
    <property type="molecule type" value="Genomic_DNA"/>
</dbReference>
<sequence length="845" mass="90055">FSIEVEGNQPPEFTSDPDLDAQAGESYQYIATAQDPQDGAITITAVNIPEWLSLSDQGDGSAILEGIPDLDDIGPHGIVIEAESEFGLSVQQDFEIQVDGEIEPPVFLSEPDQEAYAGTTWTYQVSVQDPQELGVHVNAVTLPDWLSFVDQGGGEALLEGAPDFEDVGVHLVVLEAQNQFDERAEQAFELSVVADSDDQLSLIMESYPSTLQAGKALTLHLEVENPGDGMAQEVSLSASIYASEAVAIQPMDEVAEGCHLDQSRHPWELECSLGDMEGSSFQDILFELESSVAGDVFMSAELFSESDALIGDHALAELSLAGHESIGIGADQVLEYVAQRVVVGDLTGNSVSDLVLATGSGEPSLLLHNDGESDFEVQQTLAEELDIRDALLADISGDGRQELVLVNANGPSLVKGMDGDLRYETVSELESGGAVSGLTTDLTGDGWQDLLLLTGSSEILLFVNQGGQLTPAGGFPLPEASIAAAADLTGDGRPELILGWIDGRVLIIRPVIDSLLAAHGEQAALDYLILDEYNVGPGLLDIATGDITGSGYPDMAVARGKDGRPHGKIPANAVYFNDGSGHLGHHLDLGRVDSVAVELQDLTGNGRLDLMFGNSRGGHQVYRNHRNGVIRLADRILKHSGSRQLLSADLDGDGRWDWVSLRDDGETVDLYPSSESPLFPRANLGLSVSLGDEALDIRDSRPVSIRVTNEGPDISEAVTLNIEVPAGISIDSGEHDCEAVGGGLQCALGDIPVGGEKELALKLEATSPGQFEFQFSLTADTEDPQPENAQYAATWVVEHGGFRSGCSTGLDPRDWVMWLILLLSLQLFRRRASMRMSSIRSGGGQ</sequence>
<dbReference type="GO" id="GO:0005509">
    <property type="term" value="F:calcium ion binding"/>
    <property type="evidence" value="ECO:0007669"/>
    <property type="project" value="InterPro"/>
</dbReference>
<dbReference type="Pfam" id="PF13517">
    <property type="entry name" value="FG-GAP_3"/>
    <property type="match status" value="2"/>
</dbReference>
<protein>
    <submittedName>
        <fullName evidence="4">FG-GAP-like repeat-containing protein</fullName>
    </submittedName>
</protein>
<proteinExistence type="predicted"/>
<evidence type="ECO:0000313" key="5">
    <source>
        <dbReference type="Proteomes" id="UP001302316"/>
    </source>
</evidence>
<dbReference type="Gene3D" id="2.130.10.130">
    <property type="entry name" value="Integrin alpha, N-terminal"/>
    <property type="match status" value="2"/>
</dbReference>
<evidence type="ECO:0000256" key="1">
    <source>
        <dbReference type="ARBA" id="ARBA00022729"/>
    </source>
</evidence>
<comment type="caution">
    <text evidence="4">The sequence shown here is derived from an EMBL/GenBank/DDBJ whole genome shotgun (WGS) entry which is preliminary data.</text>
</comment>
<organism evidence="4 5">
    <name type="scientific">Natronospira elongata</name>
    <dbReference type="NCBI Taxonomy" id="3110268"/>
    <lineage>
        <taxon>Bacteria</taxon>
        <taxon>Pseudomonadati</taxon>
        <taxon>Pseudomonadota</taxon>
        <taxon>Gammaproteobacteria</taxon>
        <taxon>Natronospirales</taxon>
        <taxon>Natronospiraceae</taxon>
        <taxon>Natronospira</taxon>
    </lineage>
</organism>
<dbReference type="GO" id="GO:0016020">
    <property type="term" value="C:membrane"/>
    <property type="evidence" value="ECO:0007669"/>
    <property type="project" value="InterPro"/>
</dbReference>
<reference evidence="4 5" key="1">
    <citation type="submission" date="2023-12" db="EMBL/GenBank/DDBJ databases">
        <title>Whole-genome sequencing of halo(alkali)philic microorganisms from hypersaline lakes.</title>
        <authorList>
            <person name="Sorokin D.Y."/>
            <person name="Merkel A.Y."/>
            <person name="Messina E."/>
            <person name="Yakimov M."/>
        </authorList>
    </citation>
    <scope>NUCLEOTIDE SEQUENCE [LARGE SCALE GENOMIC DNA]</scope>
    <source>
        <strain evidence="4 5">AB-CW1</strain>
    </source>
</reference>
<evidence type="ECO:0000259" key="3">
    <source>
        <dbReference type="Pfam" id="PF01345"/>
    </source>
</evidence>
<name>A0AAP6JGX2_9GAMM</name>
<feature type="region of interest" description="Disordered" evidence="2">
    <location>
        <begin position="1"/>
        <end position="20"/>
    </location>
</feature>
<dbReference type="Gene3D" id="2.60.40.10">
    <property type="entry name" value="Immunoglobulins"/>
    <property type="match status" value="2"/>
</dbReference>
<accession>A0AAP6JGX2</accession>
<dbReference type="PANTHER" id="PTHR46580:SF2">
    <property type="entry name" value="MAM DOMAIN-CONTAINING PROTEIN"/>
    <property type="match status" value="1"/>
</dbReference>
<dbReference type="InterPro" id="IPR013517">
    <property type="entry name" value="FG-GAP"/>
</dbReference>
<dbReference type="InterPro" id="IPR001434">
    <property type="entry name" value="OmcB-like_DUF11"/>
</dbReference>